<evidence type="ECO:0000256" key="1">
    <source>
        <dbReference type="SAM" id="Phobius"/>
    </source>
</evidence>
<keyword evidence="1" id="KW-1133">Transmembrane helix</keyword>
<organism evidence="2 3">
    <name type="scientific">Tulasnella calospora MUT 4182</name>
    <dbReference type="NCBI Taxonomy" id="1051891"/>
    <lineage>
        <taxon>Eukaryota</taxon>
        <taxon>Fungi</taxon>
        <taxon>Dikarya</taxon>
        <taxon>Basidiomycota</taxon>
        <taxon>Agaricomycotina</taxon>
        <taxon>Agaricomycetes</taxon>
        <taxon>Cantharellales</taxon>
        <taxon>Tulasnellaceae</taxon>
        <taxon>Tulasnella</taxon>
    </lineage>
</organism>
<keyword evidence="1" id="KW-0472">Membrane</keyword>
<dbReference type="Proteomes" id="UP000054248">
    <property type="component" value="Unassembled WGS sequence"/>
</dbReference>
<dbReference type="AlphaFoldDB" id="A0A0C3QQ95"/>
<keyword evidence="1" id="KW-0812">Transmembrane</keyword>
<evidence type="ECO:0000313" key="3">
    <source>
        <dbReference type="Proteomes" id="UP000054248"/>
    </source>
</evidence>
<reference evidence="2 3" key="1">
    <citation type="submission" date="2014-04" db="EMBL/GenBank/DDBJ databases">
        <authorList>
            <consortium name="DOE Joint Genome Institute"/>
            <person name="Kuo A."/>
            <person name="Girlanda M."/>
            <person name="Perotto S."/>
            <person name="Kohler A."/>
            <person name="Nagy L.G."/>
            <person name="Floudas D."/>
            <person name="Copeland A."/>
            <person name="Barry K.W."/>
            <person name="Cichocki N."/>
            <person name="Veneault-Fourrey C."/>
            <person name="LaButti K."/>
            <person name="Lindquist E.A."/>
            <person name="Lipzen A."/>
            <person name="Lundell T."/>
            <person name="Morin E."/>
            <person name="Murat C."/>
            <person name="Sun H."/>
            <person name="Tunlid A."/>
            <person name="Henrissat B."/>
            <person name="Grigoriev I.V."/>
            <person name="Hibbett D.S."/>
            <person name="Martin F."/>
            <person name="Nordberg H.P."/>
            <person name="Cantor M.N."/>
            <person name="Hua S.X."/>
        </authorList>
    </citation>
    <scope>NUCLEOTIDE SEQUENCE [LARGE SCALE GENOMIC DNA]</scope>
    <source>
        <strain evidence="2 3">MUT 4182</strain>
    </source>
</reference>
<dbReference type="EMBL" id="KN822980">
    <property type="protein sequence ID" value="KIO29679.1"/>
    <property type="molecule type" value="Genomic_DNA"/>
</dbReference>
<protein>
    <submittedName>
        <fullName evidence="2">Uncharacterized protein</fullName>
    </submittedName>
</protein>
<gene>
    <name evidence="2" type="ORF">M407DRAFT_242543</name>
</gene>
<feature type="transmembrane region" description="Helical" evidence="1">
    <location>
        <begin position="9"/>
        <end position="30"/>
    </location>
</feature>
<feature type="transmembrane region" description="Helical" evidence="1">
    <location>
        <begin position="36"/>
        <end position="56"/>
    </location>
</feature>
<accession>A0A0C3QQ95</accession>
<reference evidence="3" key="2">
    <citation type="submission" date="2015-01" db="EMBL/GenBank/DDBJ databases">
        <title>Evolutionary Origins and Diversification of the Mycorrhizal Mutualists.</title>
        <authorList>
            <consortium name="DOE Joint Genome Institute"/>
            <consortium name="Mycorrhizal Genomics Consortium"/>
            <person name="Kohler A."/>
            <person name="Kuo A."/>
            <person name="Nagy L.G."/>
            <person name="Floudas D."/>
            <person name="Copeland A."/>
            <person name="Barry K.W."/>
            <person name="Cichocki N."/>
            <person name="Veneault-Fourrey C."/>
            <person name="LaButti K."/>
            <person name="Lindquist E.A."/>
            <person name="Lipzen A."/>
            <person name="Lundell T."/>
            <person name="Morin E."/>
            <person name="Murat C."/>
            <person name="Riley R."/>
            <person name="Ohm R."/>
            <person name="Sun H."/>
            <person name="Tunlid A."/>
            <person name="Henrissat B."/>
            <person name="Grigoriev I.V."/>
            <person name="Hibbett D.S."/>
            <person name="Martin F."/>
        </authorList>
    </citation>
    <scope>NUCLEOTIDE SEQUENCE [LARGE SCALE GENOMIC DNA]</scope>
    <source>
        <strain evidence="3">MUT 4182</strain>
    </source>
</reference>
<sequence>MWYWIQGHCLISLLLGCFCIFLQIVLYTWLNESQTVFVVTVFVAAWCLLPLVFSLSDSIHSARNVREIRPS</sequence>
<name>A0A0C3QQ95_9AGAM</name>
<dbReference type="HOGENOM" id="CLU_2741920_0_0_1"/>
<keyword evidence="3" id="KW-1185">Reference proteome</keyword>
<evidence type="ECO:0000313" key="2">
    <source>
        <dbReference type="EMBL" id="KIO29679.1"/>
    </source>
</evidence>
<dbReference type="OrthoDB" id="3225366at2759"/>
<proteinExistence type="predicted"/>